<dbReference type="EMBL" id="CAAALY010252040">
    <property type="protein sequence ID" value="VEL36357.1"/>
    <property type="molecule type" value="Genomic_DNA"/>
</dbReference>
<name>A0A3S5AGB6_9PLAT</name>
<sequence>MDLDRRLNYTVMKCSFRFLSNQSENSRLDCSSPRDSEYLLLGHLFVDMLVGISDVKKWDGKWGVCRGALCSMLVDPVMLEAASGLLSVVLRRNHPTSLIFDCPYKGGEHNSDANNLIFFHIIYNYCTSSSSHHMQAFTFSISCDGDLTSSPILTRNQWPTQTTHTINRIAFPLPFFAVCNAQLLGAPADATCGAGFISPHDYNGIACMAVLRREEYFAYFSCIPPSQHAPLSPSKPISTPSCPFCDLTPLQC</sequence>
<organism evidence="1 2">
    <name type="scientific">Protopolystoma xenopodis</name>
    <dbReference type="NCBI Taxonomy" id="117903"/>
    <lineage>
        <taxon>Eukaryota</taxon>
        <taxon>Metazoa</taxon>
        <taxon>Spiralia</taxon>
        <taxon>Lophotrochozoa</taxon>
        <taxon>Platyhelminthes</taxon>
        <taxon>Monogenea</taxon>
        <taxon>Polyopisthocotylea</taxon>
        <taxon>Polystomatidea</taxon>
        <taxon>Polystomatidae</taxon>
        <taxon>Protopolystoma</taxon>
    </lineage>
</organism>
<evidence type="ECO:0000313" key="2">
    <source>
        <dbReference type="Proteomes" id="UP000784294"/>
    </source>
</evidence>
<dbReference type="Proteomes" id="UP000784294">
    <property type="component" value="Unassembled WGS sequence"/>
</dbReference>
<reference evidence="1" key="1">
    <citation type="submission" date="2018-11" db="EMBL/GenBank/DDBJ databases">
        <authorList>
            <consortium name="Pathogen Informatics"/>
        </authorList>
    </citation>
    <scope>NUCLEOTIDE SEQUENCE</scope>
</reference>
<dbReference type="AlphaFoldDB" id="A0A3S5AGB6"/>
<protein>
    <submittedName>
        <fullName evidence="1">Uncharacterized protein</fullName>
    </submittedName>
</protein>
<comment type="caution">
    <text evidence="1">The sequence shown here is derived from an EMBL/GenBank/DDBJ whole genome shotgun (WGS) entry which is preliminary data.</text>
</comment>
<keyword evidence="2" id="KW-1185">Reference proteome</keyword>
<gene>
    <name evidence="1" type="ORF">PXEA_LOCUS29797</name>
</gene>
<evidence type="ECO:0000313" key="1">
    <source>
        <dbReference type="EMBL" id="VEL36357.1"/>
    </source>
</evidence>
<proteinExistence type="predicted"/>
<accession>A0A3S5AGB6</accession>